<dbReference type="Pfam" id="PF00089">
    <property type="entry name" value="Trypsin"/>
    <property type="match status" value="1"/>
</dbReference>
<keyword evidence="1" id="KW-1015">Disulfide bond</keyword>
<evidence type="ECO:0000256" key="1">
    <source>
        <dbReference type="ARBA" id="ARBA00023157"/>
    </source>
</evidence>
<dbReference type="GO" id="GO:0006508">
    <property type="term" value="P:proteolysis"/>
    <property type="evidence" value="ECO:0007669"/>
    <property type="project" value="InterPro"/>
</dbReference>
<dbReference type="AlphaFoldDB" id="A0A9J6BW50"/>
<comment type="similarity">
    <text evidence="3">Belongs to the peptidase S1 family. CLIP subfamily.</text>
</comment>
<protein>
    <recommendedName>
        <fullName evidence="4">Peptidase S1 domain-containing protein</fullName>
    </recommendedName>
</protein>
<evidence type="ECO:0000256" key="3">
    <source>
        <dbReference type="ARBA" id="ARBA00024195"/>
    </source>
</evidence>
<dbReference type="Gene3D" id="2.40.10.10">
    <property type="entry name" value="Trypsin-like serine proteases"/>
    <property type="match status" value="1"/>
</dbReference>
<gene>
    <name evidence="5" type="ORF">PVAND_004145</name>
</gene>
<dbReference type="InterPro" id="IPR043504">
    <property type="entry name" value="Peptidase_S1_PA_chymotrypsin"/>
</dbReference>
<proteinExistence type="inferred from homology"/>
<dbReference type="EMBL" id="JADBJN010000003">
    <property type="protein sequence ID" value="KAG5674161.1"/>
    <property type="molecule type" value="Genomic_DNA"/>
</dbReference>
<dbReference type="Proteomes" id="UP001107558">
    <property type="component" value="Chromosome 3"/>
</dbReference>
<name>A0A9J6BW50_POLVA</name>
<evidence type="ECO:0000256" key="2">
    <source>
        <dbReference type="ARBA" id="ARBA00023180"/>
    </source>
</evidence>
<dbReference type="InterPro" id="IPR001254">
    <property type="entry name" value="Trypsin_dom"/>
</dbReference>
<accession>A0A9J6BW50</accession>
<keyword evidence="6" id="KW-1185">Reference proteome</keyword>
<reference evidence="5" key="1">
    <citation type="submission" date="2021-03" db="EMBL/GenBank/DDBJ databases">
        <title>Chromosome level genome of the anhydrobiotic midge Polypedilum vanderplanki.</title>
        <authorList>
            <person name="Yoshida Y."/>
            <person name="Kikawada T."/>
            <person name="Gusev O."/>
        </authorList>
    </citation>
    <scope>NUCLEOTIDE SEQUENCE</scope>
    <source>
        <strain evidence="5">NIAS01</strain>
        <tissue evidence="5">Whole body or cell culture</tissue>
    </source>
</reference>
<dbReference type="InterPro" id="IPR009003">
    <property type="entry name" value="Peptidase_S1_PA"/>
</dbReference>
<dbReference type="InterPro" id="IPR051487">
    <property type="entry name" value="Ser/Thr_Proteases_Immune/Dev"/>
</dbReference>
<keyword evidence="2" id="KW-0325">Glycoprotein</keyword>
<feature type="domain" description="Peptidase S1" evidence="4">
    <location>
        <begin position="1"/>
        <end position="115"/>
    </location>
</feature>
<sequence length="122" mass="13581">MTIILFFENTFTNEQVDGLGWGTIEFAGPKSNVLRKVELTVIDEFICSGYEICTTAKDRDTCQYDSGGSIIFKDQNNDLLYNIGIIRSGGDCATAESSQNIRVTAQLDWILSKTMSTIYCVK</sequence>
<dbReference type="GO" id="GO:0004252">
    <property type="term" value="F:serine-type endopeptidase activity"/>
    <property type="evidence" value="ECO:0007669"/>
    <property type="project" value="InterPro"/>
</dbReference>
<evidence type="ECO:0000259" key="4">
    <source>
        <dbReference type="PROSITE" id="PS50240"/>
    </source>
</evidence>
<dbReference type="PANTHER" id="PTHR24256">
    <property type="entry name" value="TRYPTASE-RELATED"/>
    <property type="match status" value="1"/>
</dbReference>
<evidence type="ECO:0000313" key="5">
    <source>
        <dbReference type="EMBL" id="KAG5674161.1"/>
    </source>
</evidence>
<dbReference type="OrthoDB" id="6380398at2759"/>
<organism evidence="5 6">
    <name type="scientific">Polypedilum vanderplanki</name>
    <name type="common">Sleeping chironomid midge</name>
    <dbReference type="NCBI Taxonomy" id="319348"/>
    <lineage>
        <taxon>Eukaryota</taxon>
        <taxon>Metazoa</taxon>
        <taxon>Ecdysozoa</taxon>
        <taxon>Arthropoda</taxon>
        <taxon>Hexapoda</taxon>
        <taxon>Insecta</taxon>
        <taxon>Pterygota</taxon>
        <taxon>Neoptera</taxon>
        <taxon>Endopterygota</taxon>
        <taxon>Diptera</taxon>
        <taxon>Nematocera</taxon>
        <taxon>Chironomoidea</taxon>
        <taxon>Chironomidae</taxon>
        <taxon>Chironominae</taxon>
        <taxon>Polypedilum</taxon>
        <taxon>Polypedilum</taxon>
    </lineage>
</organism>
<evidence type="ECO:0000313" key="6">
    <source>
        <dbReference type="Proteomes" id="UP001107558"/>
    </source>
</evidence>
<dbReference type="PROSITE" id="PS50240">
    <property type="entry name" value="TRYPSIN_DOM"/>
    <property type="match status" value="1"/>
</dbReference>
<dbReference type="SUPFAM" id="SSF50494">
    <property type="entry name" value="Trypsin-like serine proteases"/>
    <property type="match status" value="1"/>
</dbReference>
<comment type="caution">
    <text evidence="5">The sequence shown here is derived from an EMBL/GenBank/DDBJ whole genome shotgun (WGS) entry which is preliminary data.</text>
</comment>